<dbReference type="EMBL" id="CM018045">
    <property type="protein sequence ID" value="KAA8528845.1"/>
    <property type="molecule type" value="Genomic_DNA"/>
</dbReference>
<evidence type="ECO:0000313" key="2">
    <source>
        <dbReference type="EMBL" id="KAA8528845.1"/>
    </source>
</evidence>
<proteinExistence type="predicted"/>
<organism evidence="2 3">
    <name type="scientific">Nyssa sinensis</name>
    <dbReference type="NCBI Taxonomy" id="561372"/>
    <lineage>
        <taxon>Eukaryota</taxon>
        <taxon>Viridiplantae</taxon>
        <taxon>Streptophyta</taxon>
        <taxon>Embryophyta</taxon>
        <taxon>Tracheophyta</taxon>
        <taxon>Spermatophyta</taxon>
        <taxon>Magnoliopsida</taxon>
        <taxon>eudicotyledons</taxon>
        <taxon>Gunneridae</taxon>
        <taxon>Pentapetalae</taxon>
        <taxon>asterids</taxon>
        <taxon>Cornales</taxon>
        <taxon>Nyssaceae</taxon>
        <taxon>Nyssa</taxon>
    </lineage>
</organism>
<keyword evidence="1" id="KW-0119">Carbohydrate metabolism</keyword>
<evidence type="ECO:0000256" key="1">
    <source>
        <dbReference type="ARBA" id="ARBA00023277"/>
    </source>
</evidence>
<name>A0A5J5ACW2_9ASTE</name>
<dbReference type="Proteomes" id="UP000325577">
    <property type="component" value="Linkage Group LG21"/>
</dbReference>
<evidence type="ECO:0000313" key="3">
    <source>
        <dbReference type="Proteomes" id="UP000325577"/>
    </source>
</evidence>
<dbReference type="SUPFAM" id="SSF100934">
    <property type="entry name" value="Heat shock protein 70kD (HSP70), C-terminal subdomain"/>
    <property type="match status" value="1"/>
</dbReference>
<accession>A0A5J5ACW2</accession>
<dbReference type="OrthoDB" id="1746647at2759"/>
<dbReference type="Gene3D" id="1.20.1270.10">
    <property type="match status" value="1"/>
</dbReference>
<keyword evidence="3" id="KW-1185">Reference proteome</keyword>
<dbReference type="Pfam" id="PF05691">
    <property type="entry name" value="Raffinose_syn"/>
    <property type="match status" value="1"/>
</dbReference>
<sequence length="136" mass="15027">MFHSLHPMAEYYGAARAVGGCAIYVSDKPGQHDFNLLKKLVEVPKKKVKKINIPVSELVYGGTAPVDVQKAVENEFEMAFQDRVMEETKDKKNAVEAYDVLKPSHLYVYRSCLGKLKAISVSVANAKAPSSENSSH</sequence>
<reference evidence="2 3" key="1">
    <citation type="submission" date="2019-09" db="EMBL/GenBank/DDBJ databases">
        <title>A chromosome-level genome assembly of the Chinese tupelo Nyssa sinensis.</title>
        <authorList>
            <person name="Yang X."/>
            <person name="Kang M."/>
            <person name="Yang Y."/>
            <person name="Xiong H."/>
            <person name="Wang M."/>
            <person name="Zhang Z."/>
            <person name="Wang Z."/>
            <person name="Wu H."/>
            <person name="Ma T."/>
            <person name="Liu J."/>
            <person name="Xi Z."/>
        </authorList>
    </citation>
    <scope>NUCLEOTIDE SEQUENCE [LARGE SCALE GENOMIC DNA]</scope>
    <source>
        <strain evidence="2">J267</strain>
        <tissue evidence="2">Leaf</tissue>
    </source>
</reference>
<dbReference type="InterPro" id="IPR008811">
    <property type="entry name" value="Glycosyl_hydrolases_36"/>
</dbReference>
<dbReference type="AlphaFoldDB" id="A0A5J5ACW2"/>
<gene>
    <name evidence="2" type="ORF">F0562_036200</name>
</gene>
<dbReference type="PANTHER" id="PTHR31268">
    <property type="match status" value="1"/>
</dbReference>
<dbReference type="PANTHER" id="PTHR31268:SF29">
    <property type="entry name" value="GALACTINOL--SUCROSE GALACTOSYLTRANSFERASE 1-RELATED"/>
    <property type="match status" value="1"/>
</dbReference>
<protein>
    <submittedName>
        <fullName evidence="2">Uncharacterized protein</fullName>
    </submittedName>
</protein>
<dbReference type="InterPro" id="IPR029048">
    <property type="entry name" value="HSP70_C_sf"/>
</dbReference>